<dbReference type="Gene3D" id="3.40.50.300">
    <property type="entry name" value="P-loop containing nucleotide triphosphate hydrolases"/>
    <property type="match status" value="1"/>
</dbReference>
<dbReference type="NCBIfam" id="TIGR00231">
    <property type="entry name" value="small_GTP"/>
    <property type="match status" value="1"/>
</dbReference>
<feature type="compositionally biased region" description="Polar residues" evidence="6">
    <location>
        <begin position="8"/>
        <end position="22"/>
    </location>
</feature>
<evidence type="ECO:0000313" key="7">
    <source>
        <dbReference type="EMBL" id="KNZ50560.1"/>
    </source>
</evidence>
<dbReference type="SMART" id="SM00174">
    <property type="entry name" value="RHO"/>
    <property type="match status" value="1"/>
</dbReference>
<dbReference type="GO" id="GO:0012505">
    <property type="term" value="C:endomembrane system"/>
    <property type="evidence" value="ECO:0007669"/>
    <property type="project" value="UniProtKB-SubCell"/>
</dbReference>
<dbReference type="EMBL" id="LAVV01009447">
    <property type="protein sequence ID" value="KNZ50560.1"/>
    <property type="molecule type" value="Genomic_DNA"/>
</dbReference>
<dbReference type="PROSITE" id="PS51421">
    <property type="entry name" value="RAS"/>
    <property type="match status" value="1"/>
</dbReference>
<comment type="subcellular location">
    <subcellularLocation>
        <location evidence="5">Endomembrane system</location>
        <topology evidence="5">Lipid-anchor</topology>
        <orientation evidence="5">Cytoplasmic side</orientation>
    </subcellularLocation>
</comment>
<dbReference type="PROSITE" id="PS51419">
    <property type="entry name" value="RAB"/>
    <property type="match status" value="1"/>
</dbReference>
<dbReference type="OrthoDB" id="9989112at2759"/>
<evidence type="ECO:0000256" key="2">
    <source>
        <dbReference type="ARBA" id="ARBA00022741"/>
    </source>
</evidence>
<keyword evidence="3" id="KW-0342">GTP-binding</keyword>
<evidence type="ECO:0000256" key="5">
    <source>
        <dbReference type="ARBA" id="ARBA00046278"/>
    </source>
</evidence>
<comment type="similarity">
    <text evidence="1">Belongs to the small GTPase superfamily. Rab family.</text>
</comment>
<dbReference type="PRINTS" id="PR00449">
    <property type="entry name" value="RASTRNSFRMNG"/>
</dbReference>
<keyword evidence="4" id="KW-0449">Lipoprotein</keyword>
<dbReference type="SMART" id="SM00175">
    <property type="entry name" value="RAB"/>
    <property type="match status" value="1"/>
</dbReference>
<accession>A0A0L6URU5</accession>
<dbReference type="InterPro" id="IPR005225">
    <property type="entry name" value="Small_GTP-bd"/>
</dbReference>
<organism evidence="7 8">
    <name type="scientific">Puccinia sorghi</name>
    <dbReference type="NCBI Taxonomy" id="27349"/>
    <lineage>
        <taxon>Eukaryota</taxon>
        <taxon>Fungi</taxon>
        <taxon>Dikarya</taxon>
        <taxon>Basidiomycota</taxon>
        <taxon>Pucciniomycotina</taxon>
        <taxon>Pucciniomycetes</taxon>
        <taxon>Pucciniales</taxon>
        <taxon>Pucciniaceae</taxon>
        <taxon>Puccinia</taxon>
    </lineage>
</organism>
<evidence type="ECO:0000256" key="4">
    <source>
        <dbReference type="ARBA" id="ARBA00023288"/>
    </source>
</evidence>
<proteinExistence type="inferred from homology"/>
<dbReference type="InterPro" id="IPR027417">
    <property type="entry name" value="P-loop_NTPase"/>
</dbReference>
<dbReference type="GO" id="GO:0005525">
    <property type="term" value="F:GTP binding"/>
    <property type="evidence" value="ECO:0007669"/>
    <property type="project" value="UniProtKB-KW"/>
</dbReference>
<dbReference type="AlphaFoldDB" id="A0A0L6URU5"/>
<dbReference type="STRING" id="27349.A0A0L6URU5"/>
<dbReference type="VEuPathDB" id="FungiDB:VP01_4350g2"/>
<dbReference type="Proteomes" id="UP000037035">
    <property type="component" value="Unassembled WGS sequence"/>
</dbReference>
<sequence length="265" mass="30148">MAKPILKTTKTLSPTHQKNSPRTTTTTTTTTTNNTNYHQQTAELGKCPPIPIMTSWSVFNIKHALTSSLTFLVADQALTHRRFGSASSFYIAPLSIDIHSRLIYSRLSPGVGKSCLLLRFCDDAYTPSFITTIGIDFKIRTIELDGKRIKLQIWDTAGQERFRTITTAYYRGAMGILLVYDVTDEKSFENIRNWHSNIDQHASEGVNKILIGNKSDSVEKKVISFLSSKKIKGVNWQLSWGFHSWKHQRKQTRMWKKPFSHLHGA</sequence>
<evidence type="ECO:0000256" key="1">
    <source>
        <dbReference type="ARBA" id="ARBA00006270"/>
    </source>
</evidence>
<protein>
    <submittedName>
        <fullName evidence="7">Ras-like protein Rab-8A</fullName>
    </submittedName>
</protein>
<name>A0A0L6URU5_9BASI</name>
<evidence type="ECO:0000313" key="8">
    <source>
        <dbReference type="Proteomes" id="UP000037035"/>
    </source>
</evidence>
<dbReference type="InterPro" id="IPR050305">
    <property type="entry name" value="Small_GTPase_Rab"/>
</dbReference>
<dbReference type="GO" id="GO:0003924">
    <property type="term" value="F:GTPase activity"/>
    <property type="evidence" value="ECO:0007669"/>
    <property type="project" value="InterPro"/>
</dbReference>
<evidence type="ECO:0000256" key="6">
    <source>
        <dbReference type="SAM" id="MobiDB-lite"/>
    </source>
</evidence>
<keyword evidence="2" id="KW-0547">Nucleotide-binding</keyword>
<dbReference type="PANTHER" id="PTHR47980">
    <property type="entry name" value="LD44762P"/>
    <property type="match status" value="1"/>
</dbReference>
<dbReference type="SMART" id="SM00173">
    <property type="entry name" value="RAS"/>
    <property type="match status" value="1"/>
</dbReference>
<dbReference type="FunFam" id="3.40.50.300:FF:001447">
    <property type="entry name" value="Ras-related protein Rab-1B"/>
    <property type="match status" value="1"/>
</dbReference>
<gene>
    <name evidence="7" type="ORF">VP01_4350g2</name>
</gene>
<keyword evidence="8" id="KW-1185">Reference proteome</keyword>
<dbReference type="SUPFAM" id="SSF52540">
    <property type="entry name" value="P-loop containing nucleoside triphosphate hydrolases"/>
    <property type="match status" value="1"/>
</dbReference>
<feature type="compositionally biased region" description="Low complexity" evidence="6">
    <location>
        <begin position="23"/>
        <end position="36"/>
    </location>
</feature>
<dbReference type="Pfam" id="PF00071">
    <property type="entry name" value="Ras"/>
    <property type="match status" value="1"/>
</dbReference>
<comment type="caution">
    <text evidence="7">The sequence shown here is derived from an EMBL/GenBank/DDBJ whole genome shotgun (WGS) entry which is preliminary data.</text>
</comment>
<reference evidence="7 8" key="1">
    <citation type="submission" date="2015-08" db="EMBL/GenBank/DDBJ databases">
        <title>Next Generation Sequencing and Analysis of the Genome of Puccinia sorghi L Schw, the Causal Agent of Maize Common Rust.</title>
        <authorList>
            <person name="Rochi L."/>
            <person name="Burguener G."/>
            <person name="Darino M."/>
            <person name="Turjanski A."/>
            <person name="Kreff E."/>
            <person name="Dieguez M.J."/>
            <person name="Sacco F."/>
        </authorList>
    </citation>
    <scope>NUCLEOTIDE SEQUENCE [LARGE SCALE GENOMIC DNA]</scope>
    <source>
        <strain evidence="7 8">RO10H11247</strain>
    </source>
</reference>
<feature type="region of interest" description="Disordered" evidence="6">
    <location>
        <begin position="1"/>
        <end position="37"/>
    </location>
</feature>
<evidence type="ECO:0000256" key="3">
    <source>
        <dbReference type="ARBA" id="ARBA00023134"/>
    </source>
</evidence>
<dbReference type="InterPro" id="IPR001806">
    <property type="entry name" value="Small_GTPase"/>
</dbReference>